<keyword evidence="3 6" id="KW-0518">Myosin</keyword>
<dbReference type="InterPro" id="IPR036961">
    <property type="entry name" value="Kinesin_motor_dom_sf"/>
</dbReference>
<sequence length="673" mass="74204">MATLGLSKVFILDKYFTELQKFWETEKKLQGWLPEFRRSASAHRQESCPVCCVRGGFIARPRRTHSLTRDDYVLMSPRSAQLDGVVTAQQQFHCLPLAYDFIGQLKLKSALLAVYDLAPENALEAQSQRNVAYFPERFMLHYSISTLRIPREPQQRKTFRNPTPRLFTDDSYKNTIIVRVSDPSQRIRLDPVRHEPEAVVQLGLCRPLDQAVIQRELTGIMSRQSRPRPTGSSSKLEIFKTIAHVLVVLRRVAKRPRPPIEPRRVGGHASSSNEAVHLQQRLRSLSTELVTLRNRLHVQGAPAAPLKGPAVPVAAVPGTQPIIPPRSAPCAPAPVVAVVESRPQPPTAGADLDDLIHLQGPLTEDAVMKCLQARFAASNFYRAVNYAASGFGGSGPAPEPGLRREFQTRGDRGRPDTLSTSTNLHGKSTRLRTSESFITTRNNFGSVVFQQASPTKLISQKLAEAMSGILESLATNVGPILLCVNPYRDVGNPLTLSSTRGLALSPQLNRVVQEAVRQQSETGYPQAIILSGTSGSGKSHASMLLLRQLFAVAGGGPETDAFKHLAAAFTVLRSLGSAKTATNSESSRIGQFIEVQVTDGALYRTKIHCYFLDQTRVIRPLAGEKNYHIFYQMLAGLSTEERGKLNLEGHTPATLRYLQHGDTRQDLAEDSSR</sequence>
<feature type="domain" description="Myosin motor" evidence="8">
    <location>
        <begin position="475"/>
        <end position="673"/>
    </location>
</feature>
<dbReference type="InterPro" id="IPR027417">
    <property type="entry name" value="P-loop_NTPase"/>
</dbReference>
<keyword evidence="1 6" id="KW-0547">Nucleotide-binding</keyword>
<evidence type="ECO:0000256" key="6">
    <source>
        <dbReference type="PROSITE-ProRule" id="PRU00782"/>
    </source>
</evidence>
<feature type="region of interest" description="Disordered" evidence="7">
    <location>
        <begin position="258"/>
        <end position="277"/>
    </location>
</feature>
<gene>
    <name evidence="9" type="ORF">GEV33_011003</name>
</gene>
<name>A0A8J6HBT1_TENMO</name>
<dbReference type="Gene3D" id="3.40.850.10">
    <property type="entry name" value="Kinesin motor domain"/>
    <property type="match status" value="1"/>
</dbReference>
<dbReference type="GO" id="GO:0003774">
    <property type="term" value="F:cytoskeletal motor activity"/>
    <property type="evidence" value="ECO:0007669"/>
    <property type="project" value="UniProtKB-UniRule"/>
</dbReference>
<feature type="compositionally biased region" description="Basic and acidic residues" evidence="7">
    <location>
        <begin position="401"/>
        <end position="415"/>
    </location>
</feature>
<dbReference type="InterPro" id="IPR001609">
    <property type="entry name" value="Myosin_head_motor_dom-like"/>
</dbReference>
<dbReference type="PANTHER" id="PTHR13140">
    <property type="entry name" value="MYOSIN"/>
    <property type="match status" value="1"/>
</dbReference>
<evidence type="ECO:0000313" key="10">
    <source>
        <dbReference type="Proteomes" id="UP000719412"/>
    </source>
</evidence>
<dbReference type="GO" id="GO:0016020">
    <property type="term" value="C:membrane"/>
    <property type="evidence" value="ECO:0007669"/>
    <property type="project" value="TreeGrafter"/>
</dbReference>
<evidence type="ECO:0000256" key="4">
    <source>
        <dbReference type="ARBA" id="ARBA00023175"/>
    </source>
</evidence>
<proteinExistence type="inferred from homology"/>
<dbReference type="PROSITE" id="PS51456">
    <property type="entry name" value="MYOSIN_MOTOR"/>
    <property type="match status" value="1"/>
</dbReference>
<protein>
    <recommendedName>
        <fullName evidence="8">Myosin motor domain-containing protein</fullName>
    </recommendedName>
</protein>
<evidence type="ECO:0000256" key="2">
    <source>
        <dbReference type="ARBA" id="ARBA00022840"/>
    </source>
</evidence>
<evidence type="ECO:0000259" key="8">
    <source>
        <dbReference type="PROSITE" id="PS51456"/>
    </source>
</evidence>
<dbReference type="GO" id="GO:0016459">
    <property type="term" value="C:myosin complex"/>
    <property type="evidence" value="ECO:0007669"/>
    <property type="project" value="UniProtKB-KW"/>
</dbReference>
<reference evidence="9" key="2">
    <citation type="submission" date="2021-08" db="EMBL/GenBank/DDBJ databases">
        <authorList>
            <person name="Eriksson T."/>
        </authorList>
    </citation>
    <scope>NUCLEOTIDE SEQUENCE</scope>
    <source>
        <strain evidence="9">Stoneville</strain>
        <tissue evidence="9">Whole head</tissue>
    </source>
</reference>
<keyword evidence="4 6" id="KW-0505">Motor protein</keyword>
<evidence type="ECO:0000256" key="5">
    <source>
        <dbReference type="ARBA" id="ARBA00023203"/>
    </source>
</evidence>
<dbReference type="PRINTS" id="PR00193">
    <property type="entry name" value="MYOSINHEAVY"/>
</dbReference>
<dbReference type="GO" id="GO:0005524">
    <property type="term" value="F:ATP binding"/>
    <property type="evidence" value="ECO:0007669"/>
    <property type="project" value="UniProtKB-UniRule"/>
</dbReference>
<feature type="binding site" evidence="6">
    <location>
        <begin position="532"/>
        <end position="539"/>
    </location>
    <ligand>
        <name>ATP</name>
        <dbReference type="ChEBI" id="CHEBI:30616"/>
    </ligand>
</feature>
<dbReference type="GO" id="GO:0051015">
    <property type="term" value="F:actin filament binding"/>
    <property type="evidence" value="ECO:0007669"/>
    <property type="project" value="TreeGrafter"/>
</dbReference>
<feature type="region of interest" description="Disordered" evidence="7">
    <location>
        <begin position="392"/>
        <end position="426"/>
    </location>
</feature>
<dbReference type="GO" id="GO:0005737">
    <property type="term" value="C:cytoplasm"/>
    <property type="evidence" value="ECO:0007669"/>
    <property type="project" value="TreeGrafter"/>
</dbReference>
<accession>A0A8J6HBT1</accession>
<dbReference type="Pfam" id="PF00063">
    <property type="entry name" value="Myosin_head"/>
    <property type="match status" value="1"/>
</dbReference>
<feature type="compositionally biased region" description="Polar residues" evidence="7">
    <location>
        <begin position="417"/>
        <end position="426"/>
    </location>
</feature>
<comment type="caution">
    <text evidence="9">The sequence shown here is derived from an EMBL/GenBank/DDBJ whole genome shotgun (WGS) entry which is preliminary data.</text>
</comment>
<dbReference type="EMBL" id="JABDTM020026547">
    <property type="protein sequence ID" value="KAH0811789.1"/>
    <property type="molecule type" value="Genomic_DNA"/>
</dbReference>
<reference evidence="9" key="1">
    <citation type="journal article" date="2020" name="J Insects Food Feed">
        <title>The yellow mealworm (Tenebrio molitor) genome: a resource for the emerging insects as food and feed industry.</title>
        <authorList>
            <person name="Eriksson T."/>
            <person name="Andere A."/>
            <person name="Kelstrup H."/>
            <person name="Emery V."/>
            <person name="Picard C."/>
        </authorList>
    </citation>
    <scope>NUCLEOTIDE SEQUENCE</scope>
    <source>
        <strain evidence="9">Stoneville</strain>
        <tissue evidence="9">Whole head</tissue>
    </source>
</reference>
<evidence type="ECO:0000313" key="9">
    <source>
        <dbReference type="EMBL" id="KAH0811789.1"/>
    </source>
</evidence>
<comment type="similarity">
    <text evidence="6">Belongs to the TRAFAC class myosin-kinesin ATPase superfamily. Myosin family.</text>
</comment>
<evidence type="ECO:0000256" key="3">
    <source>
        <dbReference type="ARBA" id="ARBA00023123"/>
    </source>
</evidence>
<organism evidence="9 10">
    <name type="scientific">Tenebrio molitor</name>
    <name type="common">Yellow mealworm beetle</name>
    <dbReference type="NCBI Taxonomy" id="7067"/>
    <lineage>
        <taxon>Eukaryota</taxon>
        <taxon>Metazoa</taxon>
        <taxon>Ecdysozoa</taxon>
        <taxon>Arthropoda</taxon>
        <taxon>Hexapoda</taxon>
        <taxon>Insecta</taxon>
        <taxon>Pterygota</taxon>
        <taxon>Neoptera</taxon>
        <taxon>Endopterygota</taxon>
        <taxon>Coleoptera</taxon>
        <taxon>Polyphaga</taxon>
        <taxon>Cucujiformia</taxon>
        <taxon>Tenebrionidae</taxon>
        <taxon>Tenebrio</taxon>
    </lineage>
</organism>
<dbReference type="Proteomes" id="UP000719412">
    <property type="component" value="Unassembled WGS sequence"/>
</dbReference>
<evidence type="ECO:0000256" key="1">
    <source>
        <dbReference type="ARBA" id="ARBA00022741"/>
    </source>
</evidence>
<dbReference type="PANTHER" id="PTHR13140:SF498">
    <property type="entry name" value="DACHS, ISOFORM E"/>
    <property type="match status" value="1"/>
</dbReference>
<dbReference type="SUPFAM" id="SSF52540">
    <property type="entry name" value="P-loop containing nucleoside triphosphate hydrolases"/>
    <property type="match status" value="1"/>
</dbReference>
<evidence type="ECO:0000256" key="7">
    <source>
        <dbReference type="SAM" id="MobiDB-lite"/>
    </source>
</evidence>
<dbReference type="AlphaFoldDB" id="A0A8J6HBT1"/>
<keyword evidence="5 6" id="KW-0009">Actin-binding</keyword>
<comment type="caution">
    <text evidence="6">Lacks conserved residue(s) required for the propagation of feature annotation.</text>
</comment>
<dbReference type="GO" id="GO:0007015">
    <property type="term" value="P:actin filament organization"/>
    <property type="evidence" value="ECO:0007669"/>
    <property type="project" value="TreeGrafter"/>
</dbReference>
<keyword evidence="10" id="KW-1185">Reference proteome</keyword>
<keyword evidence="2 6" id="KW-0067">ATP-binding</keyword>